<organism evidence="1">
    <name type="scientific">freshwater metagenome</name>
    <dbReference type="NCBI Taxonomy" id="449393"/>
    <lineage>
        <taxon>unclassified sequences</taxon>
        <taxon>metagenomes</taxon>
        <taxon>ecological metagenomes</taxon>
    </lineage>
</organism>
<dbReference type="EMBL" id="CAFBMX010000003">
    <property type="protein sequence ID" value="CAB4922131.1"/>
    <property type="molecule type" value="Genomic_DNA"/>
</dbReference>
<proteinExistence type="predicted"/>
<dbReference type="AlphaFoldDB" id="A0A6J7HM78"/>
<name>A0A6J7HM78_9ZZZZ</name>
<sequence>MSLGSPCASVFSSARLLVGICCAVAASASLAGAAGAATVTGKAPKGYQVVMLLPNGKAVKATGGRSFSLRGTLNKASLHLVKADGSYAGPVLLAGKGSKVYATISGLSNLKLGTLSLKRGYAVAKAPKGRYQRAAAYSVSARSGKPIGAGRSGLVKVGNGVAPLAGINGQGHDADRDGIPGAFDIDDNGNLVIDNVDRTTRAGRAFIAQAAQVMSPGPGPGPGQQSAGFRLFSNFKIGGDQTPNVNAGISASALDTLVDELLPPTITLATQVVGGSTGNLDCLGNVYCLEHVVGGQTYPKVNFQPVAITTPGILPLATGPTNDAQISPGAISSQIGSGDAFLQVVGSASYAGTLNFVFNTVPALVSFQVAGEAPVTVSYDSSGRTAQPGMSPQNRIEVPASESTVRLTFWRPQRRAVAGEASTDGWVDIGGLLYRADAPNPPAGTSRSSCNGAYSAVSASPAGIAQPSAGPDGVQDAAADAASAAGQTLTMTIDLATCFDWPSVATSGPASEFKIDLQAQSVYGDNSARMVYFKKTPALP</sequence>
<gene>
    <name evidence="1" type="ORF">UFOPK3674_00602</name>
</gene>
<protein>
    <submittedName>
        <fullName evidence="1">Unannotated protein</fullName>
    </submittedName>
</protein>
<accession>A0A6J7HM78</accession>
<evidence type="ECO:0000313" key="1">
    <source>
        <dbReference type="EMBL" id="CAB4922131.1"/>
    </source>
</evidence>
<reference evidence="1" key="1">
    <citation type="submission" date="2020-05" db="EMBL/GenBank/DDBJ databases">
        <authorList>
            <person name="Chiriac C."/>
            <person name="Salcher M."/>
            <person name="Ghai R."/>
            <person name="Kavagutti S V."/>
        </authorList>
    </citation>
    <scope>NUCLEOTIDE SEQUENCE</scope>
</reference>